<dbReference type="Gene3D" id="3.30.420.10">
    <property type="entry name" value="Ribonuclease H-like superfamily/Ribonuclease H"/>
    <property type="match status" value="1"/>
</dbReference>
<accession>A0A5N5IE23</accession>
<dbReference type="PANTHER" id="PTHR48475:SF1">
    <property type="entry name" value="RNASE H TYPE-1 DOMAIN-CONTAINING PROTEIN"/>
    <property type="match status" value="1"/>
</dbReference>
<dbReference type="SUPFAM" id="SSF53098">
    <property type="entry name" value="Ribonuclease H-like"/>
    <property type="match status" value="1"/>
</dbReference>
<dbReference type="AlphaFoldDB" id="A0A5N5IE23"/>
<reference evidence="2 3" key="1">
    <citation type="submission" date="2019-09" db="EMBL/GenBank/DDBJ databases">
        <authorList>
            <person name="Ou C."/>
        </authorList>
    </citation>
    <scope>NUCLEOTIDE SEQUENCE [LARGE SCALE GENOMIC DNA]</scope>
    <source>
        <strain evidence="2">S2</strain>
        <tissue evidence="2">Leaf</tissue>
    </source>
</reference>
<proteinExistence type="predicted"/>
<dbReference type="InterPro" id="IPR036397">
    <property type="entry name" value="RNaseH_sf"/>
</dbReference>
<name>A0A5N5IE23_9ROSA</name>
<evidence type="ECO:0000259" key="1">
    <source>
        <dbReference type="Pfam" id="PF13456"/>
    </source>
</evidence>
<evidence type="ECO:0000313" key="3">
    <source>
        <dbReference type="Proteomes" id="UP000327157"/>
    </source>
</evidence>
<dbReference type="GO" id="GO:0003676">
    <property type="term" value="F:nucleic acid binding"/>
    <property type="evidence" value="ECO:0007669"/>
    <property type="project" value="InterPro"/>
</dbReference>
<gene>
    <name evidence="2" type="ORF">D8674_026504</name>
</gene>
<dbReference type="EMBL" id="SMOL01000004">
    <property type="protein sequence ID" value="KAB2635970.1"/>
    <property type="molecule type" value="Genomic_DNA"/>
</dbReference>
<organism evidence="2 3">
    <name type="scientific">Pyrus ussuriensis x Pyrus communis</name>
    <dbReference type="NCBI Taxonomy" id="2448454"/>
    <lineage>
        <taxon>Eukaryota</taxon>
        <taxon>Viridiplantae</taxon>
        <taxon>Streptophyta</taxon>
        <taxon>Embryophyta</taxon>
        <taxon>Tracheophyta</taxon>
        <taxon>Spermatophyta</taxon>
        <taxon>Magnoliopsida</taxon>
        <taxon>eudicotyledons</taxon>
        <taxon>Gunneridae</taxon>
        <taxon>Pentapetalae</taxon>
        <taxon>rosids</taxon>
        <taxon>fabids</taxon>
        <taxon>Rosales</taxon>
        <taxon>Rosaceae</taxon>
        <taxon>Amygdaloideae</taxon>
        <taxon>Maleae</taxon>
        <taxon>Pyrus</taxon>
    </lineage>
</organism>
<comment type="caution">
    <text evidence="2">The sequence shown here is derived from an EMBL/GenBank/DDBJ whole genome shotgun (WGS) entry which is preliminary data.</text>
</comment>
<feature type="domain" description="RNase H type-1" evidence="1">
    <location>
        <begin position="1"/>
        <end position="73"/>
    </location>
</feature>
<dbReference type="Proteomes" id="UP000327157">
    <property type="component" value="Chromosome 5"/>
</dbReference>
<dbReference type="OrthoDB" id="1165617at2759"/>
<dbReference type="InterPro" id="IPR002156">
    <property type="entry name" value="RNaseH_domain"/>
</dbReference>
<keyword evidence="3" id="KW-1185">Reference proteome</keyword>
<dbReference type="Pfam" id="PF13456">
    <property type="entry name" value="RVT_3"/>
    <property type="match status" value="1"/>
</dbReference>
<protein>
    <recommendedName>
        <fullName evidence="1">RNase H type-1 domain-containing protein</fullName>
    </recommendedName>
</protein>
<evidence type="ECO:0000313" key="2">
    <source>
        <dbReference type="EMBL" id="KAB2635970.1"/>
    </source>
</evidence>
<sequence>MGLSTAREMGVRKIRVIRDSNLVLSQVQGSFAVKEITLAPYRTMVEKLMVSFKHVVLAFILGITNRYIDTLATLGSKLTFFKEQPNITETVRRKLYGPGGKLNIKSFKEYINVSGTLYKHLHRGVLTQ</sequence>
<reference evidence="2 3" key="3">
    <citation type="submission" date="2019-11" db="EMBL/GenBank/DDBJ databases">
        <title>A de novo genome assembly of a pear dwarfing rootstock.</title>
        <authorList>
            <person name="Wang F."/>
            <person name="Wang J."/>
            <person name="Li S."/>
            <person name="Zhang Y."/>
            <person name="Fang M."/>
            <person name="Ma L."/>
            <person name="Zhao Y."/>
            <person name="Jiang S."/>
        </authorList>
    </citation>
    <scope>NUCLEOTIDE SEQUENCE [LARGE SCALE GENOMIC DNA]</scope>
    <source>
        <strain evidence="2">S2</strain>
        <tissue evidence="2">Leaf</tissue>
    </source>
</reference>
<dbReference type="InterPro" id="IPR012337">
    <property type="entry name" value="RNaseH-like_sf"/>
</dbReference>
<reference evidence="3" key="2">
    <citation type="submission" date="2019-10" db="EMBL/GenBank/DDBJ databases">
        <title>A de novo genome assembly of a pear dwarfing rootstock.</title>
        <authorList>
            <person name="Wang F."/>
            <person name="Wang J."/>
            <person name="Li S."/>
            <person name="Zhang Y."/>
            <person name="Fang M."/>
            <person name="Ma L."/>
            <person name="Zhao Y."/>
            <person name="Jiang S."/>
        </authorList>
    </citation>
    <scope>NUCLEOTIDE SEQUENCE [LARGE SCALE GENOMIC DNA]</scope>
</reference>
<dbReference type="GO" id="GO:0004523">
    <property type="term" value="F:RNA-DNA hybrid ribonuclease activity"/>
    <property type="evidence" value="ECO:0007669"/>
    <property type="project" value="InterPro"/>
</dbReference>
<dbReference type="PANTHER" id="PTHR48475">
    <property type="entry name" value="RIBONUCLEASE H"/>
    <property type="match status" value="1"/>
</dbReference>